<dbReference type="NCBIfam" id="TIGR01087">
    <property type="entry name" value="murD"/>
    <property type="match status" value="1"/>
</dbReference>
<dbReference type="Gene3D" id="3.90.190.20">
    <property type="entry name" value="Mur ligase, C-terminal domain"/>
    <property type="match status" value="1"/>
</dbReference>
<feature type="domain" description="Mur ligase central" evidence="11">
    <location>
        <begin position="135"/>
        <end position="319"/>
    </location>
</feature>
<dbReference type="Gene3D" id="3.40.50.720">
    <property type="entry name" value="NAD(P)-binding Rossmann-like Domain"/>
    <property type="match status" value="1"/>
</dbReference>
<evidence type="ECO:0000256" key="9">
    <source>
        <dbReference type="SAM" id="MobiDB-lite"/>
    </source>
</evidence>
<dbReference type="GO" id="GO:0008764">
    <property type="term" value="F:UDP-N-acetylmuramoylalanine-D-glutamate ligase activity"/>
    <property type="evidence" value="ECO:0007669"/>
    <property type="project" value="UniProtKB-UniRule"/>
</dbReference>
<keyword evidence="6 7" id="KW-0067">ATP-binding</keyword>
<gene>
    <name evidence="7 12" type="primary">murD</name>
    <name evidence="12" type="ORF">ABLG96_14345</name>
</gene>
<keyword evidence="7 8" id="KW-0573">Peptidoglycan synthesis</keyword>
<dbReference type="EMBL" id="CP159218">
    <property type="protein sequence ID" value="XCG62425.1"/>
    <property type="molecule type" value="Genomic_DNA"/>
</dbReference>
<dbReference type="GO" id="GO:0008360">
    <property type="term" value="P:regulation of cell shape"/>
    <property type="evidence" value="ECO:0007669"/>
    <property type="project" value="UniProtKB-KW"/>
</dbReference>
<dbReference type="GO" id="GO:0009252">
    <property type="term" value="P:peptidoglycan biosynthetic process"/>
    <property type="evidence" value="ECO:0007669"/>
    <property type="project" value="UniProtKB-UniRule"/>
</dbReference>
<proteinExistence type="inferred from homology"/>
<organism evidence="12">
    <name type="scientific">Nakamurella sp. A5-74</name>
    <dbReference type="NCBI Taxonomy" id="3158264"/>
    <lineage>
        <taxon>Bacteria</taxon>
        <taxon>Bacillati</taxon>
        <taxon>Actinomycetota</taxon>
        <taxon>Actinomycetes</taxon>
        <taxon>Nakamurellales</taxon>
        <taxon>Nakamurellaceae</taxon>
        <taxon>Nakamurella</taxon>
    </lineage>
</organism>
<dbReference type="GO" id="GO:0051301">
    <property type="term" value="P:cell division"/>
    <property type="evidence" value="ECO:0007669"/>
    <property type="project" value="UniProtKB-KW"/>
</dbReference>
<comment type="function">
    <text evidence="7 8">Cell wall formation. Catalyzes the addition of glutamate to the nucleotide precursor UDP-N-acetylmuramoyl-L-alanine (UMA).</text>
</comment>
<evidence type="ECO:0000256" key="8">
    <source>
        <dbReference type="RuleBase" id="RU003664"/>
    </source>
</evidence>
<evidence type="ECO:0000313" key="12">
    <source>
        <dbReference type="EMBL" id="XCG62425.1"/>
    </source>
</evidence>
<feature type="compositionally biased region" description="Polar residues" evidence="9">
    <location>
        <begin position="508"/>
        <end position="517"/>
    </location>
</feature>
<evidence type="ECO:0000256" key="6">
    <source>
        <dbReference type="ARBA" id="ARBA00022840"/>
    </source>
</evidence>
<evidence type="ECO:0000256" key="2">
    <source>
        <dbReference type="ARBA" id="ARBA00004752"/>
    </source>
</evidence>
<keyword evidence="7 8" id="KW-0131">Cell cycle</keyword>
<dbReference type="Pfam" id="PF08245">
    <property type="entry name" value="Mur_ligase_M"/>
    <property type="match status" value="1"/>
</dbReference>
<keyword evidence="7 8" id="KW-0961">Cell wall biogenesis/degradation</keyword>
<comment type="catalytic activity">
    <reaction evidence="7 8">
        <text>UDP-N-acetyl-alpha-D-muramoyl-L-alanine + D-glutamate + ATP = UDP-N-acetyl-alpha-D-muramoyl-L-alanyl-D-glutamate + ADP + phosphate + H(+)</text>
        <dbReference type="Rhea" id="RHEA:16429"/>
        <dbReference type="ChEBI" id="CHEBI:15378"/>
        <dbReference type="ChEBI" id="CHEBI:29986"/>
        <dbReference type="ChEBI" id="CHEBI:30616"/>
        <dbReference type="ChEBI" id="CHEBI:43474"/>
        <dbReference type="ChEBI" id="CHEBI:83898"/>
        <dbReference type="ChEBI" id="CHEBI:83900"/>
        <dbReference type="ChEBI" id="CHEBI:456216"/>
        <dbReference type="EC" id="6.3.2.9"/>
    </reaction>
</comment>
<dbReference type="GO" id="GO:0005524">
    <property type="term" value="F:ATP binding"/>
    <property type="evidence" value="ECO:0007669"/>
    <property type="project" value="UniProtKB-UniRule"/>
</dbReference>
<dbReference type="AlphaFoldDB" id="A0AAU8DLA1"/>
<protein>
    <recommendedName>
        <fullName evidence="7 8">UDP-N-acetylmuramoylalanine--D-glutamate ligase</fullName>
        <ecNumber evidence="7 8">6.3.2.9</ecNumber>
    </recommendedName>
    <alternativeName>
        <fullName evidence="7">D-glutamic acid-adding enzyme</fullName>
    </alternativeName>
    <alternativeName>
        <fullName evidence="7">UDP-N-acetylmuramoyl-L-alanyl-D-glutamate synthetase</fullName>
    </alternativeName>
</protein>
<dbReference type="InterPro" id="IPR005762">
    <property type="entry name" value="MurD"/>
</dbReference>
<keyword evidence="7 8" id="KW-0132">Cell division</keyword>
<dbReference type="SUPFAM" id="SSF53623">
    <property type="entry name" value="MurD-like peptide ligases, catalytic domain"/>
    <property type="match status" value="1"/>
</dbReference>
<evidence type="ECO:0000256" key="1">
    <source>
        <dbReference type="ARBA" id="ARBA00004496"/>
    </source>
</evidence>
<keyword evidence="3 7" id="KW-0963">Cytoplasm</keyword>
<dbReference type="Pfam" id="PF02875">
    <property type="entry name" value="Mur_ligase_C"/>
    <property type="match status" value="1"/>
</dbReference>
<dbReference type="PANTHER" id="PTHR43692">
    <property type="entry name" value="UDP-N-ACETYLMURAMOYLALANINE--D-GLUTAMATE LIGASE"/>
    <property type="match status" value="1"/>
</dbReference>
<dbReference type="HAMAP" id="MF_00639">
    <property type="entry name" value="MurD"/>
    <property type="match status" value="1"/>
</dbReference>
<comment type="pathway">
    <text evidence="2 7 8">Cell wall biogenesis; peptidoglycan biosynthesis.</text>
</comment>
<feature type="domain" description="Mur ligase C-terminal" evidence="10">
    <location>
        <begin position="342"/>
        <end position="430"/>
    </location>
</feature>
<evidence type="ECO:0000259" key="10">
    <source>
        <dbReference type="Pfam" id="PF02875"/>
    </source>
</evidence>
<evidence type="ECO:0000256" key="5">
    <source>
        <dbReference type="ARBA" id="ARBA00022741"/>
    </source>
</evidence>
<dbReference type="Gene3D" id="3.40.1190.10">
    <property type="entry name" value="Mur-like, catalytic domain"/>
    <property type="match status" value="1"/>
</dbReference>
<keyword evidence="4 7" id="KW-0436">Ligase</keyword>
<dbReference type="EC" id="6.3.2.9" evidence="7 8"/>
<dbReference type="GO" id="GO:0005737">
    <property type="term" value="C:cytoplasm"/>
    <property type="evidence" value="ECO:0007669"/>
    <property type="project" value="UniProtKB-SubCell"/>
</dbReference>
<evidence type="ECO:0000256" key="4">
    <source>
        <dbReference type="ARBA" id="ARBA00022598"/>
    </source>
</evidence>
<sequence>MSDAGVSDAAGPGAAAPAGLTALPGPGDLVVAAGAGITGLPVIRFLAARRCTVLVTSDRPPPAALAEIEGDVSFAGDLTAPPHGTSLVVMSAGIAPHRPLPAAATAAGVPVVGEVELAWLVDQQDPRGARPWLAVTGTNGKTSTVEMLAAILRAAGLQATACGNVGWPLLEAVLADGPAGSDRPRQDVIAVELSSFQLHYGPSIRPRAGVVLNLAEDHLEWHGDLTSYAAAKAVALTGEIAVAVVDDAGAAALLAAAPAGRRIPVTAGDPGASGVGVRSTLGTAEVVDTALGGGTLFRVADLGASGPHQLTNAMAAATLARAVRVPAAPIAAALAAYRPGAHRAQWVFELDGVRFLDDSKATNPHAAAASLSALDAVVWIAGGQLKGASVDDLVQAVRERLVGVVLLGVDAEVIEQALRRHAPDVPRIVVSRTDDGAMGEVLDAAWAMARPAGGAPAAAVTVALAPAAASLDMFTSYGARGDAFTAAVRALADRPSRSGAGELGPVQGGSTLPGTQS</sequence>
<evidence type="ECO:0000256" key="7">
    <source>
        <dbReference type="HAMAP-Rule" id="MF_00639"/>
    </source>
</evidence>
<accession>A0AAU8DLA1</accession>
<dbReference type="InterPro" id="IPR004101">
    <property type="entry name" value="Mur_ligase_C"/>
</dbReference>
<dbReference type="InterPro" id="IPR036565">
    <property type="entry name" value="Mur-like_cat_sf"/>
</dbReference>
<dbReference type="PANTHER" id="PTHR43692:SF1">
    <property type="entry name" value="UDP-N-ACETYLMURAMOYLALANINE--D-GLUTAMATE LIGASE"/>
    <property type="match status" value="1"/>
</dbReference>
<feature type="binding site" evidence="7">
    <location>
        <begin position="137"/>
        <end position="143"/>
    </location>
    <ligand>
        <name>ATP</name>
        <dbReference type="ChEBI" id="CHEBI:30616"/>
    </ligand>
</feature>
<keyword evidence="5 7" id="KW-0547">Nucleotide-binding</keyword>
<dbReference type="InterPro" id="IPR013221">
    <property type="entry name" value="Mur_ligase_cen"/>
</dbReference>
<dbReference type="RefSeq" id="WP_353648040.1">
    <property type="nucleotide sequence ID" value="NZ_CP159218.1"/>
</dbReference>
<dbReference type="InterPro" id="IPR036615">
    <property type="entry name" value="Mur_ligase_C_dom_sf"/>
</dbReference>
<dbReference type="SUPFAM" id="SSF51984">
    <property type="entry name" value="MurCD N-terminal domain"/>
    <property type="match status" value="1"/>
</dbReference>
<name>A0AAU8DLA1_9ACTN</name>
<comment type="similarity">
    <text evidence="7">Belongs to the MurCDEF family.</text>
</comment>
<evidence type="ECO:0000259" key="11">
    <source>
        <dbReference type="Pfam" id="PF08245"/>
    </source>
</evidence>
<dbReference type="Pfam" id="PF21799">
    <property type="entry name" value="MurD-like_N"/>
    <property type="match status" value="1"/>
</dbReference>
<keyword evidence="7 8" id="KW-0133">Cell shape</keyword>
<evidence type="ECO:0000256" key="3">
    <source>
        <dbReference type="ARBA" id="ARBA00022490"/>
    </source>
</evidence>
<feature type="region of interest" description="Disordered" evidence="9">
    <location>
        <begin position="495"/>
        <end position="517"/>
    </location>
</feature>
<comment type="subcellular location">
    <subcellularLocation>
        <location evidence="1 7 8">Cytoplasm</location>
    </subcellularLocation>
</comment>
<dbReference type="GO" id="GO:0071555">
    <property type="term" value="P:cell wall organization"/>
    <property type="evidence" value="ECO:0007669"/>
    <property type="project" value="UniProtKB-KW"/>
</dbReference>
<dbReference type="SUPFAM" id="SSF53244">
    <property type="entry name" value="MurD-like peptide ligases, peptide-binding domain"/>
    <property type="match status" value="1"/>
</dbReference>
<reference evidence="12" key="1">
    <citation type="submission" date="2024-05" db="EMBL/GenBank/DDBJ databases">
        <authorList>
            <person name="Cai S.Y."/>
            <person name="Jin L.M."/>
            <person name="Li H.R."/>
        </authorList>
    </citation>
    <scope>NUCLEOTIDE SEQUENCE</scope>
    <source>
        <strain evidence="12">A5-74</strain>
    </source>
</reference>